<evidence type="ECO:0000313" key="3">
    <source>
        <dbReference type="Proteomes" id="UP001209885"/>
    </source>
</evidence>
<dbReference type="RefSeq" id="WP_266056574.1">
    <property type="nucleotide sequence ID" value="NZ_JAPFQN010000005.1"/>
</dbReference>
<dbReference type="InterPro" id="IPR011971">
    <property type="entry name" value="CHP02284"/>
</dbReference>
<reference evidence="2 3" key="1">
    <citation type="submission" date="2022-11" db="EMBL/GenBank/DDBJ databases">
        <title>The characterization of three novel Bacteroidetes species and genomic analysis of their roles in tidal elemental geochemical cycles.</title>
        <authorList>
            <person name="Ma K."/>
        </authorList>
    </citation>
    <scope>NUCLEOTIDE SEQUENCE [LARGE SCALE GENOMIC DNA]</scope>
    <source>
        <strain evidence="2 3">M17</strain>
    </source>
</reference>
<organism evidence="2 3">
    <name type="scientific">Mangrovivirga halotolerans</name>
    <dbReference type="NCBI Taxonomy" id="2993936"/>
    <lineage>
        <taxon>Bacteria</taxon>
        <taxon>Pseudomonadati</taxon>
        <taxon>Bacteroidota</taxon>
        <taxon>Cytophagia</taxon>
        <taxon>Cytophagales</taxon>
        <taxon>Mangrovivirgaceae</taxon>
        <taxon>Mangrovivirga</taxon>
    </lineage>
</organism>
<comment type="caution">
    <text evidence="2">The sequence shown here is derived from an EMBL/GenBank/DDBJ whole genome shotgun (WGS) entry which is preliminary data.</text>
</comment>
<gene>
    <name evidence="2" type="ORF">OO013_09540</name>
</gene>
<dbReference type="SUPFAM" id="SSF47240">
    <property type="entry name" value="Ferritin-like"/>
    <property type="match status" value="1"/>
</dbReference>
<dbReference type="InterPro" id="IPR019052">
    <property type="entry name" value="DUF2383"/>
</dbReference>
<dbReference type="Gene3D" id="1.20.1260.10">
    <property type="match status" value="1"/>
</dbReference>
<proteinExistence type="predicted"/>
<dbReference type="InterPro" id="IPR009078">
    <property type="entry name" value="Ferritin-like_SF"/>
</dbReference>
<dbReference type="InterPro" id="IPR012347">
    <property type="entry name" value="Ferritin-like"/>
</dbReference>
<dbReference type="Proteomes" id="UP001209885">
    <property type="component" value="Unassembled WGS sequence"/>
</dbReference>
<evidence type="ECO:0000259" key="1">
    <source>
        <dbReference type="Pfam" id="PF09537"/>
    </source>
</evidence>
<dbReference type="Pfam" id="PF09537">
    <property type="entry name" value="DUF2383"/>
    <property type="match status" value="1"/>
</dbReference>
<accession>A0ABT3RRB3</accession>
<name>A0ABT3RRB3_9BACT</name>
<evidence type="ECO:0000313" key="2">
    <source>
        <dbReference type="EMBL" id="MCX2744108.1"/>
    </source>
</evidence>
<sequence>MDTANYESEIKDVIERNVDAYRGYEKAAEKVKDPNLESVFHQQASQRKQFAYELASTAHVYDDEPTVKQIQDGSFEGNLHRTWMDIKAAFSSDNDEKIVEECIRGEKSALDEYEDITSHGLPHELENKIHEQERTIRECISDLERIENRLH</sequence>
<keyword evidence="3" id="KW-1185">Reference proteome</keyword>
<protein>
    <submittedName>
        <fullName evidence="2">PA2169 family four-helix-bundle protein</fullName>
    </submittedName>
</protein>
<dbReference type="EMBL" id="JAPFQN010000005">
    <property type="protein sequence ID" value="MCX2744108.1"/>
    <property type="molecule type" value="Genomic_DNA"/>
</dbReference>
<feature type="domain" description="DUF2383" evidence="1">
    <location>
        <begin position="7"/>
        <end position="116"/>
    </location>
</feature>
<dbReference type="NCBIfam" id="TIGR02284">
    <property type="entry name" value="PA2169 family four-helix-bundle protein"/>
    <property type="match status" value="1"/>
</dbReference>